<evidence type="ECO:0000256" key="1">
    <source>
        <dbReference type="ARBA" id="ARBA00006284"/>
    </source>
</evidence>
<dbReference type="AlphaFoldDB" id="A0A9D9HJH1"/>
<keyword evidence="2 4" id="KW-0808">Transferase</keyword>
<dbReference type="Pfam" id="PF02595">
    <property type="entry name" value="Gly_kinase"/>
    <property type="match status" value="1"/>
</dbReference>
<keyword evidence="3 4" id="KW-0418">Kinase</keyword>
<dbReference type="EMBL" id="JADIMK010000008">
    <property type="protein sequence ID" value="MBO8454980.1"/>
    <property type="molecule type" value="Genomic_DNA"/>
</dbReference>
<name>A0A9D9HJH1_9BACT</name>
<gene>
    <name evidence="5" type="ORF">IAC08_01065</name>
</gene>
<dbReference type="PANTHER" id="PTHR21599">
    <property type="entry name" value="GLYCERATE KINASE"/>
    <property type="match status" value="1"/>
</dbReference>
<dbReference type="InterPro" id="IPR036129">
    <property type="entry name" value="Glycerate_kinase_sf"/>
</dbReference>
<evidence type="ECO:0000313" key="6">
    <source>
        <dbReference type="Proteomes" id="UP000823617"/>
    </source>
</evidence>
<comment type="caution">
    <text evidence="5">The sequence shown here is derived from an EMBL/GenBank/DDBJ whole genome shotgun (WGS) entry which is preliminary data.</text>
</comment>
<protein>
    <submittedName>
        <fullName evidence="5">Glycerate kinase</fullName>
    </submittedName>
</protein>
<sequence>MEKIIIASDSFKGSLSSEEVSDAAAMAIHEVFPDCTVEKIPVADGGEGTSEALMKILGGEMVHLTVHDPLMRPVHASYGITVDGHTAIIDMAQASGLDLLSKEERNPMEATSFGTGEIIADAIRRGCKKIITGLGGSATNDAGMGLLSALGVRFLDKDGHVIEGKGKEMESVADIDLSQVPDDVGGTEFVIACDVRNPFCGPCGAAAVFAPQKGADKMTVNLLDKGMETLAKTILRKYGKDISRIQGSGAAGGTAGTMAALLDAKIVPGAELVLGAAGFDARLKDADLVITGEGRIDRQTQMGKIPYAVLLHAKEYGIPVIAIAGSVEDGLEDNLGFDAIIPAAKGPATLEESMQKTKAAENVRNAVFQVMRLIKTVRLRKSSQ</sequence>
<reference evidence="5" key="2">
    <citation type="journal article" date="2021" name="PeerJ">
        <title>Extensive microbial diversity within the chicken gut microbiome revealed by metagenomics and culture.</title>
        <authorList>
            <person name="Gilroy R."/>
            <person name="Ravi A."/>
            <person name="Getino M."/>
            <person name="Pursley I."/>
            <person name="Horton D.L."/>
            <person name="Alikhan N.F."/>
            <person name="Baker D."/>
            <person name="Gharbi K."/>
            <person name="Hall N."/>
            <person name="Watson M."/>
            <person name="Adriaenssens E.M."/>
            <person name="Foster-Nyarko E."/>
            <person name="Jarju S."/>
            <person name="Secka A."/>
            <person name="Antonio M."/>
            <person name="Oren A."/>
            <person name="Chaudhuri R.R."/>
            <person name="La Ragione R."/>
            <person name="Hildebrand F."/>
            <person name="Pallen M.J."/>
        </authorList>
    </citation>
    <scope>NUCLEOTIDE SEQUENCE</scope>
    <source>
        <strain evidence="5">B1-3475</strain>
    </source>
</reference>
<comment type="similarity">
    <text evidence="1 4">Belongs to the glycerate kinase type-1 family.</text>
</comment>
<dbReference type="NCBIfam" id="TIGR00045">
    <property type="entry name" value="glycerate kinase"/>
    <property type="match status" value="1"/>
</dbReference>
<dbReference type="InterPro" id="IPR018197">
    <property type="entry name" value="Glycerate_kinase_RE-like"/>
</dbReference>
<dbReference type="InterPro" id="IPR004381">
    <property type="entry name" value="Glycerate_kinase"/>
</dbReference>
<dbReference type="PANTHER" id="PTHR21599:SF0">
    <property type="entry name" value="GLYCERATE KINASE"/>
    <property type="match status" value="1"/>
</dbReference>
<dbReference type="GO" id="GO:0008887">
    <property type="term" value="F:glycerate kinase activity"/>
    <property type="evidence" value="ECO:0007669"/>
    <property type="project" value="UniProtKB-UniRule"/>
</dbReference>
<organism evidence="5 6">
    <name type="scientific">Candidatus Cryptobacteroides intestinigallinarum</name>
    <dbReference type="NCBI Taxonomy" id="2840767"/>
    <lineage>
        <taxon>Bacteria</taxon>
        <taxon>Pseudomonadati</taxon>
        <taxon>Bacteroidota</taxon>
        <taxon>Bacteroidia</taxon>
        <taxon>Bacteroidales</taxon>
        <taxon>Candidatus Cryptobacteroides</taxon>
    </lineage>
</organism>
<accession>A0A9D9HJH1</accession>
<dbReference type="SUPFAM" id="SSF110738">
    <property type="entry name" value="Glycerate kinase I"/>
    <property type="match status" value="1"/>
</dbReference>
<dbReference type="Proteomes" id="UP000823617">
    <property type="component" value="Unassembled WGS sequence"/>
</dbReference>
<evidence type="ECO:0000256" key="4">
    <source>
        <dbReference type="PIRNR" id="PIRNR006078"/>
    </source>
</evidence>
<proteinExistence type="inferred from homology"/>
<reference evidence="5" key="1">
    <citation type="submission" date="2020-10" db="EMBL/GenBank/DDBJ databases">
        <authorList>
            <person name="Gilroy R."/>
        </authorList>
    </citation>
    <scope>NUCLEOTIDE SEQUENCE</scope>
    <source>
        <strain evidence="5">B1-3475</strain>
    </source>
</reference>
<evidence type="ECO:0000313" key="5">
    <source>
        <dbReference type="EMBL" id="MBO8454980.1"/>
    </source>
</evidence>
<evidence type="ECO:0000256" key="3">
    <source>
        <dbReference type="ARBA" id="ARBA00022777"/>
    </source>
</evidence>
<dbReference type="PIRSF" id="PIRSF006078">
    <property type="entry name" value="GlxK"/>
    <property type="match status" value="1"/>
</dbReference>
<dbReference type="Gene3D" id="3.90.1510.10">
    <property type="entry name" value="Glycerate kinase, domain 2"/>
    <property type="match status" value="1"/>
</dbReference>
<dbReference type="Gene3D" id="3.40.50.10350">
    <property type="entry name" value="Glycerate kinase, domain 1"/>
    <property type="match status" value="1"/>
</dbReference>
<evidence type="ECO:0000256" key="2">
    <source>
        <dbReference type="ARBA" id="ARBA00022679"/>
    </source>
</evidence>
<dbReference type="GO" id="GO:0031388">
    <property type="term" value="P:organic acid phosphorylation"/>
    <property type="evidence" value="ECO:0007669"/>
    <property type="project" value="UniProtKB-UniRule"/>
</dbReference>
<dbReference type="InterPro" id="IPR018193">
    <property type="entry name" value="Glyc_kinase_flavodox-like_fold"/>
</dbReference>